<dbReference type="EMBL" id="JAIXNE010000006">
    <property type="protein sequence ID" value="MCA6078346.1"/>
    <property type="molecule type" value="Genomic_DNA"/>
</dbReference>
<gene>
    <name evidence="4" type="ORF">LDX50_25965</name>
</gene>
<evidence type="ECO:0000256" key="1">
    <source>
        <dbReference type="ARBA" id="ARBA00006484"/>
    </source>
</evidence>
<dbReference type="AlphaFoldDB" id="A0A9X1L2M1"/>
<evidence type="ECO:0000259" key="3">
    <source>
        <dbReference type="SMART" id="SM01007"/>
    </source>
</evidence>
<dbReference type="SMART" id="SM01007">
    <property type="entry name" value="Aldolase_II"/>
    <property type="match status" value="1"/>
</dbReference>
<name>A0A9X1L2M1_9BACT</name>
<dbReference type="SUPFAM" id="SSF51735">
    <property type="entry name" value="NAD(P)-binding Rossmann-fold domains"/>
    <property type="match status" value="1"/>
</dbReference>
<proteinExistence type="inferred from homology"/>
<dbReference type="Gene3D" id="3.40.50.720">
    <property type="entry name" value="NAD(P)-binding Rossmann-like Domain"/>
    <property type="match status" value="1"/>
</dbReference>
<comment type="caution">
    <text evidence="4">The sequence shown here is derived from an EMBL/GenBank/DDBJ whole genome shotgun (WGS) entry which is preliminary data.</text>
</comment>
<accession>A0A9X1L2M1</accession>
<dbReference type="InterPro" id="IPR036409">
    <property type="entry name" value="Aldolase_II/adducin_N_sf"/>
</dbReference>
<dbReference type="PROSITE" id="PS00061">
    <property type="entry name" value="ADH_SHORT"/>
    <property type="match status" value="1"/>
</dbReference>
<sequence>MKSAWNDAVAKEFITDPLAMRVYTSRLLGQEEDLVLHGGGNTSVKITEKNLFGDDEEILYVKGSGWDLATIESQGFAPVKMDALLRLATLPVLTDGDMVKNQRMAMTNPAAPNPSVEAILHAIIPFTYVDHTHADAVVTLSNTPDGERLIREVYGDKVMIIPYVMPGFILARKIYEMTRDIDWNQLEGMILLHHGVFTFADDARVSYEKMIELVSRAEDYFSSIGISAGVEANPDPVDPRFLARIRKKVSETAGVAMLSNLDDSPLSAGFSKLEKIDQIINRGPLTPDHIIRTKRTPAVIHDDVDKDIDHYVDDYAQYFNRYASGETMLDPAPRWAVLPGMGTLSFGPSANHLKIIRDITTHTKKAIYQAEQLGGWTALPEKDLFEMEYWELEQAKLKKAGTAKKFQGKIAMVTGAASGIGKACVEVLIASGASVAALDIDSAIDGQFKSPSVLGIKCDITDAQAVSDAIEKTVRHFGGLDMIVSNAGIFPPSARIENMDEATWDRSIDINLSSHRRLLSMAIPYLKLGIEPSVVFIGSKNVPAPGPGASAYSVAKAGLAQLVRVAALELGDSGIRVNAVHPNAVYDTAIWTDEVLATRAKHYGLSVEEYKTNNILKKEVTSMDVAGLVMTMLGDTFSKITGAQVPIDGGNERVI</sequence>
<dbReference type="GO" id="GO:0016491">
    <property type="term" value="F:oxidoreductase activity"/>
    <property type="evidence" value="ECO:0007669"/>
    <property type="project" value="UniProtKB-KW"/>
</dbReference>
<dbReference type="Gene3D" id="3.40.225.10">
    <property type="entry name" value="Class II aldolase/adducin N-terminal domain"/>
    <property type="match status" value="1"/>
</dbReference>
<dbReference type="RefSeq" id="WP_225699208.1">
    <property type="nucleotide sequence ID" value="NZ_JAIXNE010000006.1"/>
</dbReference>
<evidence type="ECO:0000313" key="5">
    <source>
        <dbReference type="Proteomes" id="UP001139409"/>
    </source>
</evidence>
<dbReference type="FunFam" id="3.40.50.720:FF:000084">
    <property type="entry name" value="Short-chain dehydrogenase reductase"/>
    <property type="match status" value="1"/>
</dbReference>
<dbReference type="NCBIfam" id="NF006196">
    <property type="entry name" value="PRK08324.2-4"/>
    <property type="match status" value="1"/>
</dbReference>
<protein>
    <submittedName>
        <fullName evidence="4">Bifunctional aldolase/short-chain dehydrogenase</fullName>
    </submittedName>
</protein>
<dbReference type="PRINTS" id="PR00081">
    <property type="entry name" value="GDHRDH"/>
</dbReference>
<dbReference type="SUPFAM" id="SSF53639">
    <property type="entry name" value="AraD/HMP-PK domain-like"/>
    <property type="match status" value="1"/>
</dbReference>
<dbReference type="Pfam" id="PF13561">
    <property type="entry name" value="adh_short_C2"/>
    <property type="match status" value="1"/>
</dbReference>
<dbReference type="Proteomes" id="UP001139409">
    <property type="component" value="Unassembled WGS sequence"/>
</dbReference>
<dbReference type="InterPro" id="IPR002347">
    <property type="entry name" value="SDR_fam"/>
</dbReference>
<dbReference type="InterPro" id="IPR001303">
    <property type="entry name" value="Aldolase_II/adducin_N"/>
</dbReference>
<dbReference type="PANTHER" id="PTHR24321:SF14">
    <property type="entry name" value="SHORT-CHAIN TYPE DEHYDROGENASE_REDUCTASE BLR2146-RELATED"/>
    <property type="match status" value="1"/>
</dbReference>
<comment type="similarity">
    <text evidence="1">Belongs to the short-chain dehydrogenases/reductases (SDR) family.</text>
</comment>
<evidence type="ECO:0000256" key="2">
    <source>
        <dbReference type="ARBA" id="ARBA00023002"/>
    </source>
</evidence>
<keyword evidence="2" id="KW-0560">Oxidoreductase</keyword>
<keyword evidence="5" id="KW-1185">Reference proteome</keyword>
<organism evidence="4 5">
    <name type="scientific">Fulvivirga sedimenti</name>
    <dbReference type="NCBI Taxonomy" id="2879465"/>
    <lineage>
        <taxon>Bacteria</taxon>
        <taxon>Pseudomonadati</taxon>
        <taxon>Bacteroidota</taxon>
        <taxon>Cytophagia</taxon>
        <taxon>Cytophagales</taxon>
        <taxon>Fulvivirgaceae</taxon>
        <taxon>Fulvivirga</taxon>
    </lineage>
</organism>
<dbReference type="InterPro" id="IPR020904">
    <property type="entry name" value="Sc_DH/Rdtase_CS"/>
</dbReference>
<dbReference type="Pfam" id="PF00596">
    <property type="entry name" value="Aldolase_II"/>
    <property type="match status" value="1"/>
</dbReference>
<feature type="domain" description="Class II aldolase/adducin N-terminal" evidence="3">
    <location>
        <begin position="20"/>
        <end position="221"/>
    </location>
</feature>
<evidence type="ECO:0000313" key="4">
    <source>
        <dbReference type="EMBL" id="MCA6078346.1"/>
    </source>
</evidence>
<dbReference type="PANTHER" id="PTHR24321">
    <property type="entry name" value="DEHYDROGENASES, SHORT CHAIN"/>
    <property type="match status" value="1"/>
</dbReference>
<dbReference type="InterPro" id="IPR036291">
    <property type="entry name" value="NAD(P)-bd_dom_sf"/>
</dbReference>
<reference evidence="4" key="1">
    <citation type="submission" date="2021-09" db="EMBL/GenBank/DDBJ databases">
        <title>Fulvivirga sp. isolated from coastal sediment.</title>
        <authorList>
            <person name="Yu H."/>
        </authorList>
    </citation>
    <scope>NUCLEOTIDE SEQUENCE</scope>
    <source>
        <strain evidence="4">1062</strain>
    </source>
</reference>